<feature type="compositionally biased region" description="Gly residues" evidence="1">
    <location>
        <begin position="11"/>
        <end position="23"/>
    </location>
</feature>
<reference evidence="3" key="1">
    <citation type="journal article" date="2017" name="Genome Biol.">
        <title>Comparative genomics reveals high biological diversity and specific adaptations in the industrially and medically important fungal genus Aspergillus.</title>
        <authorList>
            <person name="de Vries R.P."/>
            <person name="Riley R."/>
            <person name="Wiebenga A."/>
            <person name="Aguilar-Osorio G."/>
            <person name="Amillis S."/>
            <person name="Uchima C.A."/>
            <person name="Anderluh G."/>
            <person name="Asadollahi M."/>
            <person name="Askin M."/>
            <person name="Barry K."/>
            <person name="Battaglia E."/>
            <person name="Bayram O."/>
            <person name="Benocci T."/>
            <person name="Braus-Stromeyer S.A."/>
            <person name="Caldana C."/>
            <person name="Canovas D."/>
            <person name="Cerqueira G.C."/>
            <person name="Chen F."/>
            <person name="Chen W."/>
            <person name="Choi C."/>
            <person name="Clum A."/>
            <person name="Dos Santos R.A."/>
            <person name="Damasio A.R."/>
            <person name="Diallinas G."/>
            <person name="Emri T."/>
            <person name="Fekete E."/>
            <person name="Flipphi M."/>
            <person name="Freyberg S."/>
            <person name="Gallo A."/>
            <person name="Gournas C."/>
            <person name="Habgood R."/>
            <person name="Hainaut M."/>
            <person name="Harispe M.L."/>
            <person name="Henrissat B."/>
            <person name="Hilden K.S."/>
            <person name="Hope R."/>
            <person name="Hossain A."/>
            <person name="Karabika E."/>
            <person name="Karaffa L."/>
            <person name="Karanyi Z."/>
            <person name="Krasevec N."/>
            <person name="Kuo A."/>
            <person name="Kusch H."/>
            <person name="LaButti K."/>
            <person name="Lagendijk E.L."/>
            <person name="Lapidus A."/>
            <person name="Levasseur A."/>
            <person name="Lindquist E."/>
            <person name="Lipzen A."/>
            <person name="Logrieco A.F."/>
            <person name="MacCabe A."/>
            <person name="Maekelae M.R."/>
            <person name="Malavazi I."/>
            <person name="Melin P."/>
            <person name="Meyer V."/>
            <person name="Mielnichuk N."/>
            <person name="Miskei M."/>
            <person name="Molnar A.P."/>
            <person name="Mule G."/>
            <person name="Ngan C.Y."/>
            <person name="Orejas M."/>
            <person name="Orosz E."/>
            <person name="Ouedraogo J.P."/>
            <person name="Overkamp K.M."/>
            <person name="Park H.-S."/>
            <person name="Perrone G."/>
            <person name="Piumi F."/>
            <person name="Punt P.J."/>
            <person name="Ram A.F."/>
            <person name="Ramon A."/>
            <person name="Rauscher S."/>
            <person name="Record E."/>
            <person name="Riano-Pachon D.M."/>
            <person name="Robert V."/>
            <person name="Roehrig J."/>
            <person name="Ruller R."/>
            <person name="Salamov A."/>
            <person name="Salih N.S."/>
            <person name="Samson R.A."/>
            <person name="Sandor E."/>
            <person name="Sanguinetti M."/>
            <person name="Schuetze T."/>
            <person name="Sepcic K."/>
            <person name="Shelest E."/>
            <person name="Sherlock G."/>
            <person name="Sophianopoulou V."/>
            <person name="Squina F.M."/>
            <person name="Sun H."/>
            <person name="Susca A."/>
            <person name="Todd R.B."/>
            <person name="Tsang A."/>
            <person name="Unkles S.E."/>
            <person name="van de Wiele N."/>
            <person name="van Rossen-Uffink D."/>
            <person name="Oliveira J.V."/>
            <person name="Vesth T.C."/>
            <person name="Visser J."/>
            <person name="Yu J.-H."/>
            <person name="Zhou M."/>
            <person name="Andersen M.R."/>
            <person name="Archer D.B."/>
            <person name="Baker S.E."/>
            <person name="Benoit I."/>
            <person name="Brakhage A.A."/>
            <person name="Braus G.H."/>
            <person name="Fischer R."/>
            <person name="Frisvad J.C."/>
            <person name="Goldman G.H."/>
            <person name="Houbraken J."/>
            <person name="Oakley B."/>
            <person name="Pocsi I."/>
            <person name="Scazzocchio C."/>
            <person name="Seiboth B."/>
            <person name="vanKuyk P.A."/>
            <person name="Wortman J."/>
            <person name="Dyer P.S."/>
            <person name="Grigoriev I.V."/>
        </authorList>
    </citation>
    <scope>NUCLEOTIDE SEQUENCE [LARGE SCALE GENOMIC DNA]</scope>
    <source>
        <strain evidence="3">ATCC 16872 / CBS 172.66 / WB 5094</strain>
    </source>
</reference>
<gene>
    <name evidence="2" type="ORF">ASPACDRAFT_41762</name>
</gene>
<keyword evidence="3" id="KW-1185">Reference proteome</keyword>
<organism evidence="2 3">
    <name type="scientific">Aspergillus aculeatus (strain ATCC 16872 / CBS 172.66 / WB 5094)</name>
    <dbReference type="NCBI Taxonomy" id="690307"/>
    <lineage>
        <taxon>Eukaryota</taxon>
        <taxon>Fungi</taxon>
        <taxon>Dikarya</taxon>
        <taxon>Ascomycota</taxon>
        <taxon>Pezizomycotina</taxon>
        <taxon>Eurotiomycetes</taxon>
        <taxon>Eurotiomycetidae</taxon>
        <taxon>Eurotiales</taxon>
        <taxon>Aspergillaceae</taxon>
        <taxon>Aspergillus</taxon>
        <taxon>Aspergillus subgen. Circumdati</taxon>
    </lineage>
</organism>
<feature type="compositionally biased region" description="Low complexity" evidence="1">
    <location>
        <begin position="36"/>
        <end position="47"/>
    </location>
</feature>
<dbReference type="RefSeq" id="XP_020057839.1">
    <property type="nucleotide sequence ID" value="XM_020200983.1"/>
</dbReference>
<evidence type="ECO:0000256" key="1">
    <source>
        <dbReference type="SAM" id="MobiDB-lite"/>
    </source>
</evidence>
<dbReference type="VEuPathDB" id="FungiDB:ASPACDRAFT_41762"/>
<dbReference type="AlphaFoldDB" id="A0A1L9WZ46"/>
<proteinExistence type="predicted"/>
<dbReference type="Proteomes" id="UP000184546">
    <property type="component" value="Unassembled WGS sequence"/>
</dbReference>
<name>A0A1L9WZ46_ASPA1</name>
<sequence length="326" mass="33262">MSIDGSEGDDSSGGGSSNGSGGGGDDDDDDDDDKSTTTTTSGSTTSTEVADVTMGGAGTTAYFDAPPTTASTNAATQTSIDSYLGSMFRSLYSSNVASSTSTMTGTAATATTTEPLCVEEQDPDSGSDETYCSCNGGSGSYPTLTPGTNPCGYTTLPTRTTTNSYPYTFTDPDGDIIACTTEGYLGTIAYCSGSRTTRQRQRHLDDFCDDTAYAATNTDTDKALTTSLSTSFTFAEWSVCGVSGGYSCTETASSSGVWDCTDANGGNAAQCTKAADSSSPYVTCKKNSSGDGENTYGYLLANCTPGGGSPWTLQCSAAQGQGSRRR</sequence>
<dbReference type="EMBL" id="KV878974">
    <property type="protein sequence ID" value="OJK01500.1"/>
    <property type="molecule type" value="Genomic_DNA"/>
</dbReference>
<dbReference type="GeneID" id="30974797"/>
<feature type="compositionally biased region" description="Acidic residues" evidence="1">
    <location>
        <begin position="24"/>
        <end position="33"/>
    </location>
</feature>
<feature type="compositionally biased region" description="Acidic residues" evidence="1">
    <location>
        <begin position="1"/>
        <end position="10"/>
    </location>
</feature>
<feature type="region of interest" description="Disordered" evidence="1">
    <location>
        <begin position="1"/>
        <end position="51"/>
    </location>
</feature>
<evidence type="ECO:0000313" key="3">
    <source>
        <dbReference type="Proteomes" id="UP000184546"/>
    </source>
</evidence>
<accession>A0A1L9WZ46</accession>
<protein>
    <submittedName>
        <fullName evidence="2">Uncharacterized protein</fullName>
    </submittedName>
</protein>
<dbReference type="OrthoDB" id="4524331at2759"/>
<evidence type="ECO:0000313" key="2">
    <source>
        <dbReference type="EMBL" id="OJK01500.1"/>
    </source>
</evidence>